<protein>
    <submittedName>
        <fullName evidence="1">Uncharacterized protein</fullName>
    </submittedName>
</protein>
<sequence length="168" mass="19009">MGVVWVESLALGEGRNTKPREVRLCSDNCRPLLPPCISTCATPKYAPLLQQWSNRRPSTSLSSTPTVRFSLLFVVRSFERHVPNMRPSQQIKALGSRRSTLNRFWHWHKSRAYNANGPPNITISMIKAYGHLRDRPHISSRGSPCKRKRWNDGTSAAAPPLRLCSFDG</sequence>
<evidence type="ECO:0000313" key="2">
    <source>
        <dbReference type="Proteomes" id="UP000054248"/>
    </source>
</evidence>
<keyword evidence="2" id="KW-1185">Reference proteome</keyword>
<proteinExistence type="predicted"/>
<dbReference type="Proteomes" id="UP000054248">
    <property type="component" value="Unassembled WGS sequence"/>
</dbReference>
<evidence type="ECO:0000313" key="1">
    <source>
        <dbReference type="EMBL" id="KIO25628.1"/>
    </source>
</evidence>
<reference evidence="2" key="2">
    <citation type="submission" date="2015-01" db="EMBL/GenBank/DDBJ databases">
        <title>Evolutionary Origins and Diversification of the Mycorrhizal Mutualists.</title>
        <authorList>
            <consortium name="DOE Joint Genome Institute"/>
            <consortium name="Mycorrhizal Genomics Consortium"/>
            <person name="Kohler A."/>
            <person name="Kuo A."/>
            <person name="Nagy L.G."/>
            <person name="Floudas D."/>
            <person name="Copeland A."/>
            <person name="Barry K.W."/>
            <person name="Cichocki N."/>
            <person name="Veneault-Fourrey C."/>
            <person name="LaButti K."/>
            <person name="Lindquist E.A."/>
            <person name="Lipzen A."/>
            <person name="Lundell T."/>
            <person name="Morin E."/>
            <person name="Murat C."/>
            <person name="Riley R."/>
            <person name="Ohm R."/>
            <person name="Sun H."/>
            <person name="Tunlid A."/>
            <person name="Henrissat B."/>
            <person name="Grigoriev I.V."/>
            <person name="Hibbett D.S."/>
            <person name="Martin F."/>
        </authorList>
    </citation>
    <scope>NUCLEOTIDE SEQUENCE [LARGE SCALE GENOMIC DNA]</scope>
    <source>
        <strain evidence="2">MUT 4182</strain>
    </source>
</reference>
<organism evidence="1 2">
    <name type="scientific">Tulasnella calospora MUT 4182</name>
    <dbReference type="NCBI Taxonomy" id="1051891"/>
    <lineage>
        <taxon>Eukaryota</taxon>
        <taxon>Fungi</taxon>
        <taxon>Dikarya</taxon>
        <taxon>Basidiomycota</taxon>
        <taxon>Agaricomycotina</taxon>
        <taxon>Agaricomycetes</taxon>
        <taxon>Cantharellales</taxon>
        <taxon>Tulasnellaceae</taxon>
        <taxon>Tulasnella</taxon>
    </lineage>
</organism>
<gene>
    <name evidence="1" type="ORF">M407DRAFT_208486</name>
</gene>
<reference evidence="1 2" key="1">
    <citation type="submission" date="2014-04" db="EMBL/GenBank/DDBJ databases">
        <authorList>
            <consortium name="DOE Joint Genome Institute"/>
            <person name="Kuo A."/>
            <person name="Girlanda M."/>
            <person name="Perotto S."/>
            <person name="Kohler A."/>
            <person name="Nagy L.G."/>
            <person name="Floudas D."/>
            <person name="Copeland A."/>
            <person name="Barry K.W."/>
            <person name="Cichocki N."/>
            <person name="Veneault-Fourrey C."/>
            <person name="LaButti K."/>
            <person name="Lindquist E.A."/>
            <person name="Lipzen A."/>
            <person name="Lundell T."/>
            <person name="Morin E."/>
            <person name="Murat C."/>
            <person name="Sun H."/>
            <person name="Tunlid A."/>
            <person name="Henrissat B."/>
            <person name="Grigoriev I.V."/>
            <person name="Hibbett D.S."/>
            <person name="Martin F."/>
            <person name="Nordberg H.P."/>
            <person name="Cantor M.N."/>
            <person name="Hua S.X."/>
        </authorList>
    </citation>
    <scope>NUCLEOTIDE SEQUENCE [LARGE SCALE GENOMIC DNA]</scope>
    <source>
        <strain evidence="1 2">MUT 4182</strain>
    </source>
</reference>
<name>A0A0C3KVX1_9AGAM</name>
<dbReference type="EMBL" id="KN823038">
    <property type="protein sequence ID" value="KIO25628.1"/>
    <property type="molecule type" value="Genomic_DNA"/>
</dbReference>
<dbReference type="AlphaFoldDB" id="A0A0C3KVX1"/>
<accession>A0A0C3KVX1</accession>
<dbReference type="HOGENOM" id="CLU_1587718_0_0_1"/>